<dbReference type="GO" id="GO:0009423">
    <property type="term" value="P:chorismate biosynthetic process"/>
    <property type="evidence" value="ECO:0007669"/>
    <property type="project" value="TreeGrafter"/>
</dbReference>
<dbReference type="EMBL" id="QEEX01000001">
    <property type="protein sequence ID" value="PWB96738.1"/>
    <property type="molecule type" value="Genomic_DNA"/>
</dbReference>
<dbReference type="AlphaFoldDB" id="A0A2U1SYR4"/>
<evidence type="ECO:0000313" key="4">
    <source>
        <dbReference type="EMBL" id="PWB96738.1"/>
    </source>
</evidence>
<gene>
    <name evidence="4" type="ORF">DF220_01965</name>
</gene>
<dbReference type="RefSeq" id="WP_108996832.1">
    <property type="nucleotide sequence ID" value="NZ_QEEX01000001.1"/>
</dbReference>
<dbReference type="InterPro" id="IPR022893">
    <property type="entry name" value="Shikimate_DH_fam"/>
</dbReference>
<dbReference type="InterPro" id="IPR046346">
    <property type="entry name" value="Aminoacid_DH-like_N_sf"/>
</dbReference>
<dbReference type="Proteomes" id="UP000244978">
    <property type="component" value="Unassembled WGS sequence"/>
</dbReference>
<accession>A0A2U1SYR4</accession>
<dbReference type="NCBIfam" id="NF001311">
    <property type="entry name" value="PRK00258.1-3"/>
    <property type="match status" value="1"/>
</dbReference>
<feature type="domain" description="Shikimate dehydrogenase substrate binding N-terminal" evidence="3">
    <location>
        <begin position="9"/>
        <end position="90"/>
    </location>
</feature>
<dbReference type="GO" id="GO:0009073">
    <property type="term" value="P:aromatic amino acid family biosynthetic process"/>
    <property type="evidence" value="ECO:0007669"/>
    <property type="project" value="UniProtKB-KW"/>
</dbReference>
<comment type="pathway">
    <text evidence="1">Metabolic intermediate biosynthesis; chorismate biosynthesis; chorismate from D-erythrose 4-phosphate and phosphoenolpyruvate: step 4/7.</text>
</comment>
<evidence type="ECO:0000256" key="2">
    <source>
        <dbReference type="ARBA" id="ARBA00023141"/>
    </source>
</evidence>
<dbReference type="CDD" id="cd01065">
    <property type="entry name" value="NAD_bind_Shikimate_DH"/>
    <property type="match status" value="1"/>
</dbReference>
<name>A0A2U1SYR4_9MICO</name>
<dbReference type="PANTHER" id="PTHR21089">
    <property type="entry name" value="SHIKIMATE DEHYDROGENASE"/>
    <property type="match status" value="1"/>
</dbReference>
<dbReference type="InterPro" id="IPR013708">
    <property type="entry name" value="Shikimate_DH-bd_N"/>
</dbReference>
<protein>
    <submittedName>
        <fullName evidence="4">Shikimate dehydrogenase</fullName>
    </submittedName>
</protein>
<dbReference type="Gene3D" id="3.40.50.10860">
    <property type="entry name" value="Leucine Dehydrogenase, chain A, domain 1"/>
    <property type="match status" value="1"/>
</dbReference>
<dbReference type="GO" id="GO:0050661">
    <property type="term" value="F:NADP binding"/>
    <property type="evidence" value="ECO:0007669"/>
    <property type="project" value="TreeGrafter"/>
</dbReference>
<dbReference type="GO" id="GO:0005829">
    <property type="term" value="C:cytosol"/>
    <property type="evidence" value="ECO:0007669"/>
    <property type="project" value="TreeGrafter"/>
</dbReference>
<dbReference type="PANTHER" id="PTHR21089:SF1">
    <property type="entry name" value="BIFUNCTIONAL 3-DEHYDROQUINATE DEHYDRATASE_SHIKIMATE DEHYDROGENASE, CHLOROPLASTIC"/>
    <property type="match status" value="1"/>
</dbReference>
<dbReference type="Gene3D" id="3.40.50.720">
    <property type="entry name" value="NAD(P)-binding Rossmann-like Domain"/>
    <property type="match status" value="1"/>
</dbReference>
<comment type="caution">
    <text evidence="4">The sequence shown here is derived from an EMBL/GenBank/DDBJ whole genome shotgun (WGS) entry which is preliminary data.</text>
</comment>
<evidence type="ECO:0000313" key="5">
    <source>
        <dbReference type="Proteomes" id="UP000244978"/>
    </source>
</evidence>
<keyword evidence="5" id="KW-1185">Reference proteome</keyword>
<dbReference type="InterPro" id="IPR036291">
    <property type="entry name" value="NAD(P)-bd_dom_sf"/>
</dbReference>
<dbReference type="GO" id="GO:0004764">
    <property type="term" value="F:shikimate 3-dehydrogenase (NADP+) activity"/>
    <property type="evidence" value="ECO:0007669"/>
    <property type="project" value="InterPro"/>
</dbReference>
<dbReference type="SUPFAM" id="SSF51735">
    <property type="entry name" value="NAD(P)-binding Rossmann-fold domains"/>
    <property type="match status" value="1"/>
</dbReference>
<evidence type="ECO:0000256" key="1">
    <source>
        <dbReference type="ARBA" id="ARBA00004871"/>
    </source>
</evidence>
<keyword evidence="2" id="KW-0057">Aromatic amino acid biosynthesis</keyword>
<proteinExistence type="predicted"/>
<dbReference type="Pfam" id="PF08501">
    <property type="entry name" value="Shikimate_dh_N"/>
    <property type="match status" value="1"/>
</dbReference>
<dbReference type="SUPFAM" id="SSF53223">
    <property type="entry name" value="Aminoacid dehydrogenase-like, N-terminal domain"/>
    <property type="match status" value="1"/>
</dbReference>
<reference evidence="5" key="1">
    <citation type="submission" date="2018-04" db="EMBL/GenBank/DDBJ databases">
        <authorList>
            <person name="Liu S."/>
            <person name="Wang Z."/>
            <person name="Li J."/>
        </authorList>
    </citation>
    <scope>NUCLEOTIDE SEQUENCE [LARGE SCALE GENOMIC DNA]</scope>
    <source>
        <strain evidence="5">S1194</strain>
    </source>
</reference>
<sequence>MGSSPALAVLGSPIAHSRSPLLHAAAYRRLGLDWSYQAIEMTGERLPAFLDSRGPEWRGLSLTMPVKHDVVPLLDEQHDTVRLTGVCNTLLFDGGVRRGFNTDIHGIVMAFKEAGVASMSSVEVIGGGATASSAIVAAAQMGAVRVRVSVRNPQKSRHLLDLAPRLGIDMSLESLGSPLESAPDAVISTIPNGADAGLAVARELRRASVLFDVAYEPWPTSLAQSWLEAGGRVISGFEMLLHQAVMQVRVFTSGEPDTVLPDEDAVIADMRAAVGMGAGAAS</sequence>
<organism evidence="4 5">
    <name type="scientific">Homoserinimonas hongtaonis</name>
    <dbReference type="NCBI Taxonomy" id="2079791"/>
    <lineage>
        <taxon>Bacteria</taxon>
        <taxon>Bacillati</taxon>
        <taxon>Actinomycetota</taxon>
        <taxon>Actinomycetes</taxon>
        <taxon>Micrococcales</taxon>
        <taxon>Microbacteriaceae</taxon>
        <taxon>Homoserinimonas</taxon>
    </lineage>
</organism>
<evidence type="ECO:0000259" key="3">
    <source>
        <dbReference type="Pfam" id="PF08501"/>
    </source>
</evidence>
<keyword evidence="2" id="KW-0028">Amino-acid biosynthesis</keyword>
<dbReference type="GO" id="GO:0019632">
    <property type="term" value="P:shikimate metabolic process"/>
    <property type="evidence" value="ECO:0007669"/>
    <property type="project" value="TreeGrafter"/>
</dbReference>